<keyword evidence="12" id="KW-0653">Protein transport</keyword>
<keyword evidence="15" id="KW-0472">Membrane</keyword>
<dbReference type="GO" id="GO:0016787">
    <property type="term" value="F:hydrolase activity"/>
    <property type="evidence" value="ECO:0007669"/>
    <property type="project" value="UniProtKB-KW"/>
</dbReference>
<dbReference type="GO" id="GO:0016020">
    <property type="term" value="C:membrane"/>
    <property type="evidence" value="ECO:0007669"/>
    <property type="project" value="UniProtKB-SubCell"/>
</dbReference>
<name>A0A2J6PUY9_9HELO</name>
<keyword evidence="14" id="KW-0342">GTP-binding</keyword>
<dbReference type="Proteomes" id="UP000235672">
    <property type="component" value="Unassembled WGS sequence"/>
</dbReference>
<dbReference type="InterPro" id="IPR027417">
    <property type="entry name" value="P-loop_NTPase"/>
</dbReference>
<dbReference type="GO" id="GO:0005525">
    <property type="term" value="F:GTP binding"/>
    <property type="evidence" value="ECO:0007669"/>
    <property type="project" value="UniProtKB-KW"/>
</dbReference>
<dbReference type="STRING" id="1745343.A0A2J6PUY9"/>
<sequence length="757" mass="86492">MTAQSRPQDHSGFTSMVLLMGSTGSGKSHFINKLKEGATVESDSLYSCTSSCQAVYTKIGRTNVVVVDCPGFNDTKISDAEVLAEIAGVLSTQYLLENQLRLRGILYLRDITKPRMEGSDMTTFELFSKLVGKKAFPYVVFVTTKWGLLDKKNQMVGNEREMELKEDFWKEMIMEGRGSYVTRFLDTKDSAEGIISQVIGNADLVVLKLQHELIDEDMELGDTSAGAVLAGEVEERLGATTRKIRRCRDRLEDETNATRQSNTLLEIRKAEKAREQAQADQYHLKRKDQAALSYRGGILSRRQSEPLSRGWGLGSFFKTKRMRRAPSRQNLVQKPHAKRVSQTVQQRNSRRSIATVPEESDQDIAAQSSILALNPSLEKLAYRASEKSLSHSPQEDLTKAPPSPRLQNQQPKYASSKDVKESQQLLKLQEKLEEQERKLVLAQEELSRMRDKLEGEKIKSVEAEKVKKQAIRNLAHASVKADPYQYDDDFFKKEFKTFRYRIEHWVRNQKWQLARNRSIPKNFKSLQSTTPYSVHYTSSQSGMEVLIDARIWKYLTEYVFGRDLWADGGIDDVQIKKNQRAYDTFKNILAQNVSREHHAELYQDWRATNARIMAARDKPFTRTALRKITQEYSLDLKEDLELFAANDLDKTKNPFKGDKTNLEDLVGEAISLDAILQQQRPCFQFYPSLPQNTERWNLRFSESAMEVPNDDGEEILEGRQVRLILAPGLYKYGNSAGRNYAQRCTILKANVDVMGAI</sequence>
<gene>
    <name evidence="20" type="ORF">NA56DRAFT_691550</name>
</gene>
<keyword evidence="13" id="KW-1133">Transmembrane helix</keyword>
<evidence type="ECO:0000256" key="2">
    <source>
        <dbReference type="ARBA" id="ARBA00004167"/>
    </source>
</evidence>
<evidence type="ECO:0000256" key="5">
    <source>
        <dbReference type="ARBA" id="ARBA00022640"/>
    </source>
</evidence>
<feature type="coiled-coil region" evidence="17">
    <location>
        <begin position="260"/>
        <end position="287"/>
    </location>
</feature>
<accession>A0A2J6PUY9</accession>
<evidence type="ECO:0000256" key="12">
    <source>
        <dbReference type="ARBA" id="ARBA00022927"/>
    </source>
</evidence>
<dbReference type="InterPro" id="IPR045058">
    <property type="entry name" value="GIMA/IAN/Toc"/>
</dbReference>
<evidence type="ECO:0000256" key="7">
    <source>
        <dbReference type="ARBA" id="ARBA00022723"/>
    </source>
</evidence>
<organism evidence="20 21">
    <name type="scientific">Hyaloscypha hepaticicola</name>
    <dbReference type="NCBI Taxonomy" id="2082293"/>
    <lineage>
        <taxon>Eukaryota</taxon>
        <taxon>Fungi</taxon>
        <taxon>Dikarya</taxon>
        <taxon>Ascomycota</taxon>
        <taxon>Pezizomycotina</taxon>
        <taxon>Leotiomycetes</taxon>
        <taxon>Helotiales</taxon>
        <taxon>Hyaloscyphaceae</taxon>
        <taxon>Hyaloscypha</taxon>
    </lineage>
</organism>
<keyword evidence="6" id="KW-0812">Transmembrane</keyword>
<keyword evidence="17" id="KW-0175">Coiled coil</keyword>
<keyword evidence="4" id="KW-0150">Chloroplast</keyword>
<evidence type="ECO:0000256" key="17">
    <source>
        <dbReference type="SAM" id="Coils"/>
    </source>
</evidence>
<protein>
    <recommendedName>
        <fullName evidence="19">AIG1-type G domain-containing protein</fullName>
    </recommendedName>
</protein>
<feature type="region of interest" description="Disordered" evidence="18">
    <location>
        <begin position="384"/>
        <end position="420"/>
    </location>
</feature>
<feature type="domain" description="AIG1-type G" evidence="19">
    <location>
        <begin position="17"/>
        <end position="153"/>
    </location>
</feature>
<evidence type="ECO:0000256" key="9">
    <source>
        <dbReference type="ARBA" id="ARBA00022801"/>
    </source>
</evidence>
<keyword evidence="8" id="KW-0547">Nucleotide-binding</keyword>
<reference evidence="20 21" key="1">
    <citation type="submission" date="2016-05" db="EMBL/GenBank/DDBJ databases">
        <title>A degradative enzymes factory behind the ericoid mycorrhizal symbiosis.</title>
        <authorList>
            <consortium name="DOE Joint Genome Institute"/>
            <person name="Martino E."/>
            <person name="Morin E."/>
            <person name="Grelet G."/>
            <person name="Kuo A."/>
            <person name="Kohler A."/>
            <person name="Daghino S."/>
            <person name="Barry K."/>
            <person name="Choi C."/>
            <person name="Cichocki N."/>
            <person name="Clum A."/>
            <person name="Copeland A."/>
            <person name="Hainaut M."/>
            <person name="Haridas S."/>
            <person name="Labutti K."/>
            <person name="Lindquist E."/>
            <person name="Lipzen A."/>
            <person name="Khouja H.-R."/>
            <person name="Murat C."/>
            <person name="Ohm R."/>
            <person name="Olson A."/>
            <person name="Spatafora J."/>
            <person name="Veneault-Fourrey C."/>
            <person name="Henrissat B."/>
            <person name="Grigoriev I."/>
            <person name="Martin F."/>
            <person name="Perotto S."/>
        </authorList>
    </citation>
    <scope>NUCLEOTIDE SEQUENCE [LARGE SCALE GENOMIC DNA]</scope>
    <source>
        <strain evidence="20 21">UAMH 7357</strain>
    </source>
</reference>
<feature type="region of interest" description="Disordered" evidence="18">
    <location>
        <begin position="319"/>
        <end position="361"/>
    </location>
</feature>
<dbReference type="InterPro" id="IPR006703">
    <property type="entry name" value="G_AIG1"/>
</dbReference>
<dbReference type="PANTHER" id="PTHR10903">
    <property type="entry name" value="GTPASE, IMAP FAMILY MEMBER-RELATED"/>
    <property type="match status" value="1"/>
</dbReference>
<dbReference type="Pfam" id="PF04548">
    <property type="entry name" value="AIG1"/>
    <property type="match status" value="1"/>
</dbReference>
<keyword evidence="7" id="KW-0479">Metal-binding</keyword>
<keyword evidence="9" id="KW-0378">Hydrolase</keyword>
<evidence type="ECO:0000256" key="13">
    <source>
        <dbReference type="ARBA" id="ARBA00022989"/>
    </source>
</evidence>
<dbReference type="SUPFAM" id="SSF57997">
    <property type="entry name" value="Tropomyosin"/>
    <property type="match status" value="1"/>
</dbReference>
<feature type="compositionally biased region" description="Basic and acidic residues" evidence="18">
    <location>
        <begin position="384"/>
        <end position="398"/>
    </location>
</feature>
<keyword evidence="10" id="KW-1002">Plastid outer membrane</keyword>
<evidence type="ECO:0000313" key="20">
    <source>
        <dbReference type="EMBL" id="PMD17842.1"/>
    </source>
</evidence>
<evidence type="ECO:0000256" key="18">
    <source>
        <dbReference type="SAM" id="MobiDB-lite"/>
    </source>
</evidence>
<evidence type="ECO:0000313" key="21">
    <source>
        <dbReference type="Proteomes" id="UP000235672"/>
    </source>
</evidence>
<evidence type="ECO:0000259" key="19">
    <source>
        <dbReference type="Pfam" id="PF04548"/>
    </source>
</evidence>
<dbReference type="GO" id="GO:0015031">
    <property type="term" value="P:protein transport"/>
    <property type="evidence" value="ECO:0007669"/>
    <property type="project" value="UniProtKB-KW"/>
</dbReference>
<keyword evidence="11" id="KW-0460">Magnesium</keyword>
<evidence type="ECO:0000256" key="16">
    <source>
        <dbReference type="ARBA" id="ARBA00024013"/>
    </source>
</evidence>
<keyword evidence="3" id="KW-0813">Transport</keyword>
<evidence type="ECO:0000256" key="6">
    <source>
        <dbReference type="ARBA" id="ARBA00022692"/>
    </source>
</evidence>
<dbReference type="OrthoDB" id="8954335at2759"/>
<comment type="subcellular location">
    <subcellularLocation>
        <location evidence="2">Membrane</location>
        <topology evidence="2">Single-pass membrane protein</topology>
    </subcellularLocation>
    <subcellularLocation>
        <location evidence="16">Plastid</location>
        <location evidence="16">Chloroplast outer membrane</location>
    </subcellularLocation>
</comment>
<evidence type="ECO:0000256" key="1">
    <source>
        <dbReference type="ARBA" id="ARBA00001946"/>
    </source>
</evidence>
<dbReference type="PANTHER" id="PTHR10903:SF135">
    <property type="entry name" value="TRANSLOCASE OF CHLOROPLAST 120, CHLOROPLASTIC-RELATED"/>
    <property type="match status" value="1"/>
</dbReference>
<evidence type="ECO:0000256" key="4">
    <source>
        <dbReference type="ARBA" id="ARBA00022528"/>
    </source>
</evidence>
<evidence type="ECO:0000256" key="3">
    <source>
        <dbReference type="ARBA" id="ARBA00022448"/>
    </source>
</evidence>
<evidence type="ECO:0000256" key="15">
    <source>
        <dbReference type="ARBA" id="ARBA00023136"/>
    </source>
</evidence>
<evidence type="ECO:0000256" key="8">
    <source>
        <dbReference type="ARBA" id="ARBA00022741"/>
    </source>
</evidence>
<comment type="cofactor">
    <cofactor evidence="1">
        <name>Mg(2+)</name>
        <dbReference type="ChEBI" id="CHEBI:18420"/>
    </cofactor>
</comment>
<evidence type="ECO:0000256" key="14">
    <source>
        <dbReference type="ARBA" id="ARBA00023134"/>
    </source>
</evidence>
<dbReference type="EMBL" id="KZ613497">
    <property type="protein sequence ID" value="PMD17842.1"/>
    <property type="molecule type" value="Genomic_DNA"/>
</dbReference>
<evidence type="ECO:0000256" key="11">
    <source>
        <dbReference type="ARBA" id="ARBA00022842"/>
    </source>
</evidence>
<dbReference type="GO" id="GO:0046872">
    <property type="term" value="F:metal ion binding"/>
    <property type="evidence" value="ECO:0007669"/>
    <property type="project" value="UniProtKB-KW"/>
</dbReference>
<keyword evidence="5" id="KW-0934">Plastid</keyword>
<evidence type="ECO:0000256" key="10">
    <source>
        <dbReference type="ARBA" id="ARBA00022805"/>
    </source>
</evidence>
<keyword evidence="21" id="KW-1185">Reference proteome</keyword>
<proteinExistence type="predicted"/>
<dbReference type="AlphaFoldDB" id="A0A2J6PUY9"/>
<dbReference type="Gene3D" id="3.40.50.300">
    <property type="entry name" value="P-loop containing nucleotide triphosphate hydrolases"/>
    <property type="match status" value="1"/>
</dbReference>
<dbReference type="SUPFAM" id="SSF52540">
    <property type="entry name" value="P-loop containing nucleoside triphosphate hydrolases"/>
    <property type="match status" value="1"/>
</dbReference>